<name>A0A9X7W347_9BACL</name>
<dbReference type="Pfam" id="PF06725">
    <property type="entry name" value="3D"/>
    <property type="match status" value="1"/>
</dbReference>
<dbReference type="SUPFAM" id="SSF50685">
    <property type="entry name" value="Barwin-like endoglucanases"/>
    <property type="match status" value="1"/>
</dbReference>
<protein>
    <submittedName>
        <fullName evidence="3">3D domain-containing protein</fullName>
    </submittedName>
</protein>
<evidence type="ECO:0000256" key="1">
    <source>
        <dbReference type="ARBA" id="ARBA00022729"/>
    </source>
</evidence>
<organism evidence="3 4">
    <name type="scientific">Alicyclobacillus mengziensis</name>
    <dbReference type="NCBI Taxonomy" id="2931921"/>
    <lineage>
        <taxon>Bacteria</taxon>
        <taxon>Bacillati</taxon>
        <taxon>Bacillota</taxon>
        <taxon>Bacilli</taxon>
        <taxon>Bacillales</taxon>
        <taxon>Alicyclobacillaceae</taxon>
        <taxon>Alicyclobacillus</taxon>
    </lineage>
</organism>
<dbReference type="CDD" id="cd14667">
    <property type="entry name" value="3D_containing_proteins"/>
    <property type="match status" value="1"/>
</dbReference>
<reference evidence="3 4" key="1">
    <citation type="submission" date="2021-02" db="EMBL/GenBank/DDBJ databases">
        <title>Alicyclobacillus curvatus sp. nov. and Alicyclobacillus mengziensis sp. nov., two acidophilic bacteria isolated from acid mine drainage.</title>
        <authorList>
            <person name="Huang Y."/>
        </authorList>
    </citation>
    <scope>NUCLEOTIDE SEQUENCE [LARGE SCALE GENOMIC DNA]</scope>
    <source>
        <strain evidence="3 4">S30H14</strain>
    </source>
</reference>
<feature type="domain" description="3D" evidence="2">
    <location>
        <begin position="85"/>
        <end position="148"/>
    </location>
</feature>
<evidence type="ECO:0000313" key="3">
    <source>
        <dbReference type="EMBL" id="QSO49791.1"/>
    </source>
</evidence>
<dbReference type="Gene3D" id="2.40.40.10">
    <property type="entry name" value="RlpA-like domain"/>
    <property type="match status" value="1"/>
</dbReference>
<evidence type="ECO:0000259" key="2">
    <source>
        <dbReference type="Pfam" id="PF06725"/>
    </source>
</evidence>
<dbReference type="GO" id="GO:0019867">
    <property type="term" value="C:outer membrane"/>
    <property type="evidence" value="ECO:0007669"/>
    <property type="project" value="InterPro"/>
</dbReference>
<dbReference type="InterPro" id="IPR059180">
    <property type="entry name" value="3D_YorM"/>
</dbReference>
<dbReference type="AlphaFoldDB" id="A0A9X7W347"/>
<gene>
    <name evidence="3" type="ORF">JZ786_09735</name>
</gene>
<dbReference type="InterPro" id="IPR010611">
    <property type="entry name" value="3D_dom"/>
</dbReference>
<evidence type="ECO:0000313" key="4">
    <source>
        <dbReference type="Proteomes" id="UP000663505"/>
    </source>
</evidence>
<dbReference type="InterPro" id="IPR051933">
    <property type="entry name" value="Resuscitation_pf_RpfB"/>
</dbReference>
<dbReference type="InterPro" id="IPR036908">
    <property type="entry name" value="RlpA-like_sf"/>
</dbReference>
<dbReference type="Proteomes" id="UP000663505">
    <property type="component" value="Chromosome"/>
</dbReference>
<dbReference type="EMBL" id="CP071182">
    <property type="protein sequence ID" value="QSO49791.1"/>
    <property type="molecule type" value="Genomic_DNA"/>
</dbReference>
<keyword evidence="1" id="KW-0732">Signal</keyword>
<dbReference type="PANTHER" id="PTHR39160:SF4">
    <property type="entry name" value="RESUSCITATION-PROMOTING FACTOR RPFB"/>
    <property type="match status" value="1"/>
</dbReference>
<dbReference type="GO" id="GO:0009254">
    <property type="term" value="P:peptidoglycan turnover"/>
    <property type="evidence" value="ECO:0007669"/>
    <property type="project" value="InterPro"/>
</dbReference>
<accession>A0A9X7W347</accession>
<dbReference type="KEGG" id="afx:JZ786_09735"/>
<sequence length="150" mass="15740">MVAQNSVSLSTVAYKPVSRRGLILQPEAVEAFETVQRDPDAQSIREKLGDFTVTAYALTATSTGKSPGQPGFGITASGSRASVGRTVAVDPSVIPIGSLVYIDLPGIGWRLAEDTGGAIKGRHIDLLLPSDSAAIQFGVKHSVPVYTMSR</sequence>
<proteinExistence type="predicted"/>
<dbReference type="PANTHER" id="PTHR39160">
    <property type="entry name" value="CELL WALL-BINDING PROTEIN YOCH"/>
    <property type="match status" value="1"/>
</dbReference>
<keyword evidence="4" id="KW-1185">Reference proteome</keyword>
<dbReference type="GO" id="GO:0004553">
    <property type="term" value="F:hydrolase activity, hydrolyzing O-glycosyl compounds"/>
    <property type="evidence" value="ECO:0007669"/>
    <property type="project" value="InterPro"/>
</dbReference>